<evidence type="ECO:0000256" key="2">
    <source>
        <dbReference type="SAM" id="Phobius"/>
    </source>
</evidence>
<keyword evidence="2" id="KW-0812">Transmembrane</keyword>
<gene>
    <name evidence="3" type="ORF">COX77_01085</name>
</gene>
<keyword evidence="2" id="KW-1133">Transmembrane helix</keyword>
<dbReference type="Gene3D" id="1.20.1480.30">
    <property type="entry name" value="Designed four-helix bundle protein"/>
    <property type="match status" value="1"/>
</dbReference>
<dbReference type="AlphaFoldDB" id="A0A2M7VG45"/>
<accession>A0A2M7VG45</accession>
<dbReference type="EMBL" id="PFPO01000021">
    <property type="protein sequence ID" value="PIZ99565.1"/>
    <property type="molecule type" value="Genomic_DNA"/>
</dbReference>
<reference evidence="4" key="1">
    <citation type="submission" date="2017-09" db="EMBL/GenBank/DDBJ databases">
        <title>Depth-based differentiation of microbial function through sediment-hosted aquifers and enrichment of novel symbionts in the deep terrestrial subsurface.</title>
        <authorList>
            <person name="Probst A.J."/>
            <person name="Ladd B."/>
            <person name="Jarett J.K."/>
            <person name="Geller-Mcgrath D.E."/>
            <person name="Sieber C.M.K."/>
            <person name="Emerson J.B."/>
            <person name="Anantharaman K."/>
            <person name="Thomas B.C."/>
            <person name="Malmstrom R."/>
            <person name="Stieglmeier M."/>
            <person name="Klingl A."/>
            <person name="Woyke T."/>
            <person name="Ryan C.M."/>
            <person name="Banfield J.F."/>
        </authorList>
    </citation>
    <scope>NUCLEOTIDE SEQUENCE [LARGE SCALE GENOMIC DNA]</scope>
</reference>
<evidence type="ECO:0008006" key="5">
    <source>
        <dbReference type="Google" id="ProtNLM"/>
    </source>
</evidence>
<evidence type="ECO:0000313" key="3">
    <source>
        <dbReference type="EMBL" id="PIZ99565.1"/>
    </source>
</evidence>
<sequence>MKKALEHKSISLSEKVTAWVGSTTSLIIHSILFALSFILIILGVETDQVLLVLTTIVSLEAIYLSIFIQMTVNRNTASLQDVEEDINEIQEDVEEVQKDVEEISEDVEEIQKVKAQTPEETIEHMQKMLEKFTADLELLRVNKKVKK</sequence>
<keyword evidence="2" id="KW-0472">Membrane</keyword>
<feature type="coiled-coil region" evidence="1">
    <location>
        <begin position="72"/>
        <end position="142"/>
    </location>
</feature>
<evidence type="ECO:0000256" key="1">
    <source>
        <dbReference type="SAM" id="Coils"/>
    </source>
</evidence>
<proteinExistence type="predicted"/>
<feature type="transmembrane region" description="Helical" evidence="2">
    <location>
        <begin position="49"/>
        <end position="68"/>
    </location>
</feature>
<evidence type="ECO:0000313" key="4">
    <source>
        <dbReference type="Proteomes" id="UP000230405"/>
    </source>
</evidence>
<protein>
    <recommendedName>
        <fullName evidence="5">DUF1003 domain-containing protein</fullName>
    </recommendedName>
</protein>
<keyword evidence="1" id="KW-0175">Coiled coil</keyword>
<organism evidence="3 4">
    <name type="scientific">Candidatus Komeilibacteria bacterium CG_4_10_14_0_2_um_filter_37_10</name>
    <dbReference type="NCBI Taxonomy" id="1974470"/>
    <lineage>
        <taxon>Bacteria</taxon>
        <taxon>Candidatus Komeiliibacteriota</taxon>
    </lineage>
</organism>
<name>A0A2M7VG45_9BACT</name>
<feature type="transmembrane region" description="Helical" evidence="2">
    <location>
        <begin position="20"/>
        <end position="43"/>
    </location>
</feature>
<dbReference type="Proteomes" id="UP000230405">
    <property type="component" value="Unassembled WGS sequence"/>
</dbReference>
<comment type="caution">
    <text evidence="3">The sequence shown here is derived from an EMBL/GenBank/DDBJ whole genome shotgun (WGS) entry which is preliminary data.</text>
</comment>